<dbReference type="Proteomes" id="UP000012046">
    <property type="component" value="Unassembled WGS sequence"/>
</dbReference>
<dbReference type="GO" id="GO:0005525">
    <property type="term" value="F:GTP binding"/>
    <property type="evidence" value="ECO:0007669"/>
    <property type="project" value="UniProtKB-KW"/>
</dbReference>
<dbReference type="STRING" id="1129374.AJE_11154"/>
<dbReference type="AlphaFoldDB" id="H3ZFK8"/>
<dbReference type="EMBL" id="AHTH01000037">
    <property type="protein sequence ID" value="EHR40620.1"/>
    <property type="molecule type" value="Genomic_DNA"/>
</dbReference>
<dbReference type="PATRIC" id="fig|1129374.4.peg.2211"/>
<dbReference type="eggNOG" id="COG0746">
    <property type="taxonomic scope" value="Bacteria"/>
</dbReference>
<dbReference type="PANTHER" id="PTHR19136:SF81">
    <property type="entry name" value="MOLYBDENUM COFACTOR GUANYLYLTRANSFERASE"/>
    <property type="match status" value="1"/>
</dbReference>
<dbReference type="InterPro" id="IPR025877">
    <property type="entry name" value="MobA-like_NTP_Trfase"/>
</dbReference>
<evidence type="ECO:0000256" key="2">
    <source>
        <dbReference type="ARBA" id="ARBA00022679"/>
    </source>
</evidence>
<sequence>MSFSALILAGGQSRRMGQDKAELRLGKLSLLQHMQQLAKQAGASQILLSRNQPGTTYIQDLRPGQGPLAGIAAALRYCTEPVLLVLPIDLPLLSAGSLQLLVPGDNEQAVCFRDWPLPLALRPDPKLAHLIEQQLDAGERSVKALLAKLRCTVRPAPDAELFNTNTPAEWQQCLSTLQQAAILEEPCHD</sequence>
<keyword evidence="6" id="KW-0342">GTP-binding</keyword>
<evidence type="ECO:0000313" key="10">
    <source>
        <dbReference type="Proteomes" id="UP000012046"/>
    </source>
</evidence>
<keyword evidence="10" id="KW-1185">Reference proteome</keyword>
<protein>
    <recommendedName>
        <fullName evidence="8">MobA-like NTP transferase domain-containing protein</fullName>
    </recommendedName>
</protein>
<dbReference type="GO" id="GO:0046872">
    <property type="term" value="F:metal ion binding"/>
    <property type="evidence" value="ECO:0007669"/>
    <property type="project" value="UniProtKB-KW"/>
</dbReference>
<keyword evidence="4" id="KW-0547">Nucleotide-binding</keyword>
<feature type="domain" description="MobA-like NTP transferase" evidence="8">
    <location>
        <begin position="5"/>
        <end position="147"/>
    </location>
</feature>
<dbReference type="Pfam" id="PF12804">
    <property type="entry name" value="NTP_transf_3"/>
    <property type="match status" value="1"/>
</dbReference>
<keyword evidence="7" id="KW-0501">Molybdenum cofactor biosynthesis</keyword>
<dbReference type="InterPro" id="IPR029044">
    <property type="entry name" value="Nucleotide-diphossugar_trans"/>
</dbReference>
<evidence type="ECO:0000256" key="7">
    <source>
        <dbReference type="ARBA" id="ARBA00023150"/>
    </source>
</evidence>
<comment type="caution">
    <text evidence="9">The sequence shown here is derived from an EMBL/GenBank/DDBJ whole genome shotgun (WGS) entry which is preliminary data.</text>
</comment>
<dbReference type="InterPro" id="IPR013482">
    <property type="entry name" value="Molybde_CF_guanTrfase"/>
</dbReference>
<dbReference type="RefSeq" id="WP_008950935.1">
    <property type="nucleotide sequence ID" value="NZ_AHTH01000037.1"/>
</dbReference>
<evidence type="ECO:0000256" key="3">
    <source>
        <dbReference type="ARBA" id="ARBA00022723"/>
    </source>
</evidence>
<dbReference type="GO" id="GO:0016779">
    <property type="term" value="F:nucleotidyltransferase activity"/>
    <property type="evidence" value="ECO:0007669"/>
    <property type="project" value="UniProtKB-ARBA"/>
</dbReference>
<dbReference type="CDD" id="cd02503">
    <property type="entry name" value="MobA"/>
    <property type="match status" value="1"/>
</dbReference>
<evidence type="ECO:0000313" key="9">
    <source>
        <dbReference type="EMBL" id="EHR40620.1"/>
    </source>
</evidence>
<dbReference type="PANTHER" id="PTHR19136">
    <property type="entry name" value="MOLYBDENUM COFACTOR GUANYLYLTRANSFERASE"/>
    <property type="match status" value="1"/>
</dbReference>
<dbReference type="SUPFAM" id="SSF53448">
    <property type="entry name" value="Nucleotide-diphospho-sugar transferases"/>
    <property type="match status" value="1"/>
</dbReference>
<keyword evidence="1" id="KW-0963">Cytoplasm</keyword>
<keyword evidence="5" id="KW-0460">Magnesium</keyword>
<accession>H3ZFK8</accession>
<dbReference type="Gene3D" id="3.90.550.10">
    <property type="entry name" value="Spore Coat Polysaccharide Biosynthesis Protein SpsA, Chain A"/>
    <property type="match status" value="1"/>
</dbReference>
<keyword evidence="3" id="KW-0479">Metal-binding</keyword>
<evidence type="ECO:0000256" key="5">
    <source>
        <dbReference type="ARBA" id="ARBA00022842"/>
    </source>
</evidence>
<evidence type="ECO:0000259" key="8">
    <source>
        <dbReference type="Pfam" id="PF12804"/>
    </source>
</evidence>
<evidence type="ECO:0000256" key="6">
    <source>
        <dbReference type="ARBA" id="ARBA00023134"/>
    </source>
</evidence>
<evidence type="ECO:0000256" key="1">
    <source>
        <dbReference type="ARBA" id="ARBA00022490"/>
    </source>
</evidence>
<keyword evidence="2" id="KW-0808">Transferase</keyword>
<gene>
    <name evidence="9" type="ORF">AJE_11154</name>
</gene>
<dbReference type="GO" id="GO:1902758">
    <property type="term" value="P:bis(molybdopterin guanine dinucleotide)molybdenum biosynthetic process"/>
    <property type="evidence" value="ECO:0007669"/>
    <property type="project" value="TreeGrafter"/>
</dbReference>
<organism evidence="9 10">
    <name type="scientific">Alishewanella jeotgali KCTC 22429</name>
    <dbReference type="NCBI Taxonomy" id="1129374"/>
    <lineage>
        <taxon>Bacteria</taxon>
        <taxon>Pseudomonadati</taxon>
        <taxon>Pseudomonadota</taxon>
        <taxon>Gammaproteobacteria</taxon>
        <taxon>Alteromonadales</taxon>
        <taxon>Alteromonadaceae</taxon>
        <taxon>Alishewanella</taxon>
    </lineage>
</organism>
<evidence type="ECO:0000256" key="4">
    <source>
        <dbReference type="ARBA" id="ARBA00022741"/>
    </source>
</evidence>
<reference evidence="9 10" key="1">
    <citation type="journal article" date="2012" name="J. Bacteriol.">
        <title>Genome Sequence of Extracellular-Protease-Producing Alishewanella jeotgali Isolated from Traditional Korean Fermented Seafood.</title>
        <authorList>
            <person name="Jung J."/>
            <person name="Chun J."/>
            <person name="Park W."/>
        </authorList>
    </citation>
    <scope>NUCLEOTIDE SEQUENCE [LARGE SCALE GENOMIC DNA]</scope>
    <source>
        <strain evidence="9 10">KCTC 22429</strain>
    </source>
</reference>
<proteinExistence type="predicted"/>
<name>H3ZFK8_9ALTE</name>